<reference evidence="4" key="1">
    <citation type="submission" date="2020-02" db="EMBL/GenBank/DDBJ databases">
        <title>A new Streptomyces sp. for controlling soil-borne diseases.</title>
        <authorList>
            <person name="Li X."/>
            <person name="Tian Y."/>
            <person name="Gao K."/>
        </authorList>
    </citation>
    <scope>NUCLEOTIDE SEQUENCE [LARGE SCALE GENOMIC DNA]</scope>
    <source>
        <strain evidence="4">0250</strain>
    </source>
</reference>
<dbReference type="InterPro" id="IPR027417">
    <property type="entry name" value="P-loop_NTPase"/>
</dbReference>
<dbReference type="PANTHER" id="PTHR46844">
    <property type="entry name" value="SLR5058 PROTEIN"/>
    <property type="match status" value="1"/>
</dbReference>
<accession>A0A6G4AF46</accession>
<dbReference type="PANTHER" id="PTHR46844:SF1">
    <property type="entry name" value="SLR5058 PROTEIN"/>
    <property type="match status" value="1"/>
</dbReference>
<name>A0A6G4AF46_9ACTN</name>
<dbReference type="Pfam" id="PF05729">
    <property type="entry name" value="NACHT"/>
    <property type="match status" value="1"/>
</dbReference>
<feature type="domain" description="NACHT" evidence="3">
    <location>
        <begin position="288"/>
        <end position="625"/>
    </location>
</feature>
<dbReference type="SUPFAM" id="SSF52540">
    <property type="entry name" value="P-loop containing nucleoside triphosphate hydrolases"/>
    <property type="match status" value="1"/>
</dbReference>
<dbReference type="EMBL" id="JAAIKT010000016">
    <property type="protein sequence ID" value="NEW71850.1"/>
    <property type="molecule type" value="Genomic_DNA"/>
</dbReference>
<dbReference type="Proteomes" id="UP000476310">
    <property type="component" value="Unassembled WGS sequence"/>
</dbReference>
<dbReference type="GO" id="GO:0005524">
    <property type="term" value="F:ATP binding"/>
    <property type="evidence" value="ECO:0007669"/>
    <property type="project" value="UniProtKB-KW"/>
</dbReference>
<sequence length="1060" mass="116236">MSAEAAAINLGRTVATRVVRLWLEPRRREQESRMEMSALVRRRVPGLRAQRGVERQFEQIADAVAARLEPMCGHEFRDLEEGGRQAALDAVTAAFAHADLSDEAILGSDANPAELARRVRASAPPPAGLGEAATHFYELLLAECCDCYVRILQRLPVFTERGIAELLGRVGELGPELSRVLERLPVRSLYAPQGADQDAAFRREYLEFLSRTLDEVELFSFTAGQAPRTKLSVAYISLRVSTGGDGRAARRAADGSADRIRTGIGDWDRAEQESSASVRVEAALRQSPRVLLRGEAGSGKTTLLNWLAVTAARGAFGGDLADWNGLVPVLVKLRHYANRELPRLEQLLDVTAGPLTGHMPAAWVDRQFQAGGVLLLVDGLDELVAGERRKVRDWLRLLLSAYPDTRSVVTTRPTAAHGDWLRSEGFAPVGLDRMTPADLRAFVRQWHQAVQLHSGEAPCAPEELPHYERALVTSLQDRPHLRALAANPLLAALLCALHLGRRSRLPRNRMELYRIALELLVQRRDAERGVPSAMDVTLSLTDKLCLLRDLAWRLSDNNRSEIAREKALDHVTAKLRSMRHLEVEGGPVLDHLVTRSGVLRAPADDRVDFLHRSFQEYLAAEEAAIEDRIGNLIERAHLDTWRETIIMAAGHANRGQREELVTGILDRAEAERRHARALRLLAASCLETMESVPTGLTGRLDHNLGVLVPPRRVSDATSLAAVGEPVLGRLPRSLGDLTATAARAAVRTAALIGGEEALGLLSGYAEDGRGDVQQELANMWKYFDPDEYARRVLVRLRLEDIHLGLSHPSQWSAATRLRSARKVGINYPFASGLAALEELPPLTHLTINRLMDEHDLGPLADRTELEYLSVNGRGPLRGAKVLEGFTRLGHLQLNYWSPLPPLDQLPLPRSLTRLALGDLPADPDLGFLDRLRPLDYLSLDGSGEMRGLMDSAPLLGVGRLRLAGFDLTEQLRSFPAAGLQSKHLGFYLCGLPADLSPLNALPSLSTVFFGMCEGPVPGPLDLSSLAGRPPAGPRLTVEVGTGQVVTGTHDLGPGIRVRYL</sequence>
<proteinExistence type="predicted"/>
<dbReference type="InterPro" id="IPR032675">
    <property type="entry name" value="LRR_dom_sf"/>
</dbReference>
<evidence type="ECO:0000256" key="1">
    <source>
        <dbReference type="ARBA" id="ARBA00022741"/>
    </source>
</evidence>
<dbReference type="InterPro" id="IPR007111">
    <property type="entry name" value="NACHT_NTPase"/>
</dbReference>
<dbReference type="InterPro" id="IPR054547">
    <property type="entry name" value="NNH1"/>
</dbReference>
<dbReference type="RefSeq" id="WP_164427846.1">
    <property type="nucleotide sequence ID" value="NZ_JAAIKT010000016.1"/>
</dbReference>
<organism evidence="4 5">
    <name type="scientific">Streptomyces rhizosphaericus</name>
    <dbReference type="NCBI Taxonomy" id="114699"/>
    <lineage>
        <taxon>Bacteria</taxon>
        <taxon>Bacillati</taxon>
        <taxon>Actinomycetota</taxon>
        <taxon>Actinomycetes</taxon>
        <taxon>Kitasatosporales</taxon>
        <taxon>Streptomycetaceae</taxon>
        <taxon>Streptomyces</taxon>
        <taxon>Streptomyces violaceusniger group</taxon>
    </lineage>
</organism>
<dbReference type="PROSITE" id="PS50837">
    <property type="entry name" value="NACHT"/>
    <property type="match status" value="1"/>
</dbReference>
<gene>
    <name evidence="4" type="ORF">G4H13_15950</name>
</gene>
<keyword evidence="2" id="KW-0067">ATP-binding</keyword>
<dbReference type="AlphaFoldDB" id="A0A6G4AF46"/>
<dbReference type="Gene3D" id="3.40.50.300">
    <property type="entry name" value="P-loop containing nucleotide triphosphate hydrolases"/>
    <property type="match status" value="1"/>
</dbReference>
<dbReference type="Pfam" id="PF22733">
    <property type="entry name" value="NNH1"/>
    <property type="match status" value="1"/>
</dbReference>
<evidence type="ECO:0000259" key="3">
    <source>
        <dbReference type="PROSITE" id="PS50837"/>
    </source>
</evidence>
<dbReference type="SUPFAM" id="SSF52058">
    <property type="entry name" value="L domain-like"/>
    <property type="match status" value="1"/>
</dbReference>
<evidence type="ECO:0000313" key="4">
    <source>
        <dbReference type="EMBL" id="NEW71850.1"/>
    </source>
</evidence>
<dbReference type="Gene3D" id="3.80.10.10">
    <property type="entry name" value="Ribonuclease Inhibitor"/>
    <property type="match status" value="1"/>
</dbReference>
<comment type="caution">
    <text evidence="4">The sequence shown here is derived from an EMBL/GenBank/DDBJ whole genome shotgun (WGS) entry which is preliminary data.</text>
</comment>
<keyword evidence="1" id="KW-0547">Nucleotide-binding</keyword>
<evidence type="ECO:0000256" key="2">
    <source>
        <dbReference type="ARBA" id="ARBA00022840"/>
    </source>
</evidence>
<evidence type="ECO:0000313" key="5">
    <source>
        <dbReference type="Proteomes" id="UP000476310"/>
    </source>
</evidence>
<protein>
    <submittedName>
        <fullName evidence="4">NACHT domain-containing protein</fullName>
    </submittedName>
</protein>
<keyword evidence="5" id="KW-1185">Reference proteome</keyword>